<gene>
    <name evidence="1" type="ORF">ACFSX3_01705</name>
</gene>
<proteinExistence type="predicted"/>
<protein>
    <submittedName>
        <fullName evidence="1">Uncharacterized protein</fullName>
    </submittedName>
</protein>
<comment type="caution">
    <text evidence="1">The sequence shown here is derived from an EMBL/GenBank/DDBJ whole genome shotgun (WGS) entry which is preliminary data.</text>
</comment>
<sequence>MYLMDAKERINSMNWDLAGSNSPEVEADLACEFLRRLACFFKEEGIRPIKPLAANIAKLLGDKDEIDISEFCSLEVLDFLGENTYVKNIVQYYLHLARYADKNPDKYEYLRIYDPLIRILERGGMFVLKINSLDIVNGVHIPLNGWCDNFITMEPIEIEGFE</sequence>
<evidence type="ECO:0000313" key="2">
    <source>
        <dbReference type="Proteomes" id="UP001597448"/>
    </source>
</evidence>
<keyword evidence="2" id="KW-1185">Reference proteome</keyword>
<dbReference type="Proteomes" id="UP001597448">
    <property type="component" value="Unassembled WGS sequence"/>
</dbReference>
<evidence type="ECO:0000313" key="1">
    <source>
        <dbReference type="EMBL" id="MFD2408564.1"/>
    </source>
</evidence>
<name>A0ABW5F158_9BACL</name>
<dbReference type="RefSeq" id="WP_209991249.1">
    <property type="nucleotide sequence ID" value="NZ_JBHSVQ010000001.1"/>
</dbReference>
<reference evidence="2" key="1">
    <citation type="journal article" date="2019" name="Int. J. Syst. Evol. Microbiol.">
        <title>The Global Catalogue of Microorganisms (GCM) 10K type strain sequencing project: providing services to taxonomists for standard genome sequencing and annotation.</title>
        <authorList>
            <consortium name="The Broad Institute Genomics Platform"/>
            <consortium name="The Broad Institute Genome Sequencing Center for Infectious Disease"/>
            <person name="Wu L."/>
            <person name="Ma J."/>
        </authorList>
    </citation>
    <scope>NUCLEOTIDE SEQUENCE [LARGE SCALE GENOMIC DNA]</scope>
    <source>
        <strain evidence="2">CCM 8725</strain>
    </source>
</reference>
<dbReference type="EMBL" id="JBHUKY010000007">
    <property type="protein sequence ID" value="MFD2408564.1"/>
    <property type="molecule type" value="Genomic_DNA"/>
</dbReference>
<accession>A0ABW5F158</accession>
<organism evidence="1 2">
    <name type="scientific">Paenibacillus rhizoplanae</name>
    <dbReference type="NCBI Taxonomy" id="1917181"/>
    <lineage>
        <taxon>Bacteria</taxon>
        <taxon>Bacillati</taxon>
        <taxon>Bacillota</taxon>
        <taxon>Bacilli</taxon>
        <taxon>Bacillales</taxon>
        <taxon>Paenibacillaceae</taxon>
        <taxon>Paenibacillus</taxon>
    </lineage>
</organism>